<dbReference type="InterPro" id="IPR006574">
    <property type="entry name" value="PRY"/>
</dbReference>
<keyword evidence="1" id="KW-0472">Membrane</keyword>
<dbReference type="Pfam" id="PF13765">
    <property type="entry name" value="PRY"/>
    <property type="match status" value="1"/>
</dbReference>
<dbReference type="Gene3D" id="2.60.120.920">
    <property type="match status" value="1"/>
</dbReference>
<keyword evidence="1" id="KW-0812">Transmembrane</keyword>
<reference evidence="3" key="1">
    <citation type="submission" date="2020-10" db="EMBL/GenBank/DDBJ databases">
        <title>Chromosome-scale genome assembly of the Allis shad, Alosa alosa.</title>
        <authorList>
            <person name="Margot Z."/>
            <person name="Christophe K."/>
            <person name="Cabau C."/>
            <person name="Louis A."/>
            <person name="Berthelot C."/>
            <person name="Parey E."/>
            <person name="Roest Crollius H."/>
            <person name="Montfort J."/>
            <person name="Robinson-Rechavi M."/>
            <person name="Bucao C."/>
            <person name="Bouchez O."/>
            <person name="Gislard M."/>
            <person name="Lluch J."/>
            <person name="Milhes M."/>
            <person name="Lampietro C."/>
            <person name="Lopez Roques C."/>
            <person name="Donnadieu C."/>
            <person name="Braasch I."/>
            <person name="Desvignes T."/>
            <person name="Postlethwait J."/>
            <person name="Bobe J."/>
            <person name="Guiguen Y."/>
        </authorList>
    </citation>
    <scope>NUCLEOTIDE SEQUENCE</scope>
    <source>
        <strain evidence="3">M-15738</strain>
        <tissue evidence="3">Blood</tissue>
    </source>
</reference>
<dbReference type="SMART" id="SM00449">
    <property type="entry name" value="SPRY"/>
    <property type="match status" value="1"/>
</dbReference>
<dbReference type="InterPro" id="IPR013320">
    <property type="entry name" value="ConA-like_dom_sf"/>
</dbReference>
<dbReference type="FunFam" id="2.60.120.920:FF:000004">
    <property type="entry name" value="Butyrophilin subfamily 1 member A1"/>
    <property type="match status" value="1"/>
</dbReference>
<dbReference type="EMBL" id="JADWDJ010000004">
    <property type="protein sequence ID" value="KAG5282330.1"/>
    <property type="molecule type" value="Genomic_DNA"/>
</dbReference>
<dbReference type="PRINTS" id="PR01407">
    <property type="entry name" value="BUTYPHLNCDUF"/>
</dbReference>
<comment type="caution">
    <text evidence="3">The sequence shown here is derived from an EMBL/GenBank/DDBJ whole genome shotgun (WGS) entry which is preliminary data.</text>
</comment>
<dbReference type="Proteomes" id="UP000823561">
    <property type="component" value="Chromosome 4"/>
</dbReference>
<dbReference type="InterPro" id="IPR001870">
    <property type="entry name" value="B30.2/SPRY"/>
</dbReference>
<accession>A0AAV6H5B3</accession>
<dbReference type="InterPro" id="IPR050143">
    <property type="entry name" value="TRIM/RBCC"/>
</dbReference>
<evidence type="ECO:0000256" key="1">
    <source>
        <dbReference type="SAM" id="Phobius"/>
    </source>
</evidence>
<dbReference type="SMART" id="SM00589">
    <property type="entry name" value="PRY"/>
    <property type="match status" value="1"/>
</dbReference>
<evidence type="ECO:0000313" key="3">
    <source>
        <dbReference type="EMBL" id="KAG5282330.1"/>
    </source>
</evidence>
<dbReference type="PANTHER" id="PTHR24103">
    <property type="entry name" value="E3 UBIQUITIN-PROTEIN LIGASE TRIM"/>
    <property type="match status" value="1"/>
</dbReference>
<protein>
    <recommendedName>
        <fullName evidence="2">B30.2/SPRY domain-containing protein</fullName>
    </recommendedName>
</protein>
<dbReference type="SUPFAM" id="SSF49899">
    <property type="entry name" value="Concanavalin A-like lectins/glucanases"/>
    <property type="match status" value="1"/>
</dbReference>
<gene>
    <name evidence="3" type="ORF">AALO_G00054810</name>
</gene>
<dbReference type="CDD" id="cd13733">
    <property type="entry name" value="SPRY_PRY_C-I_1"/>
    <property type="match status" value="1"/>
</dbReference>
<organism evidence="3 4">
    <name type="scientific">Alosa alosa</name>
    <name type="common">allis shad</name>
    <dbReference type="NCBI Taxonomy" id="278164"/>
    <lineage>
        <taxon>Eukaryota</taxon>
        <taxon>Metazoa</taxon>
        <taxon>Chordata</taxon>
        <taxon>Craniata</taxon>
        <taxon>Vertebrata</taxon>
        <taxon>Euteleostomi</taxon>
        <taxon>Actinopterygii</taxon>
        <taxon>Neopterygii</taxon>
        <taxon>Teleostei</taxon>
        <taxon>Clupei</taxon>
        <taxon>Clupeiformes</taxon>
        <taxon>Clupeoidei</taxon>
        <taxon>Clupeidae</taxon>
        <taxon>Alosa</taxon>
    </lineage>
</organism>
<dbReference type="InterPro" id="IPR003877">
    <property type="entry name" value="SPRY_dom"/>
</dbReference>
<dbReference type="PROSITE" id="PS50188">
    <property type="entry name" value="B302_SPRY"/>
    <property type="match status" value="1"/>
</dbReference>
<dbReference type="AlphaFoldDB" id="A0AAV6H5B3"/>
<name>A0AAV6H5B3_9TELE</name>
<evidence type="ECO:0000313" key="4">
    <source>
        <dbReference type="Proteomes" id="UP000823561"/>
    </source>
</evidence>
<feature type="domain" description="B30.2/SPRY" evidence="2">
    <location>
        <begin position="140"/>
        <end position="335"/>
    </location>
</feature>
<proteinExistence type="predicted"/>
<keyword evidence="4" id="KW-1185">Reference proteome</keyword>
<dbReference type="Pfam" id="PF00622">
    <property type="entry name" value="SPRY"/>
    <property type="match status" value="1"/>
</dbReference>
<keyword evidence="1" id="KW-1133">Transmembrane helix</keyword>
<feature type="transmembrane region" description="Helical" evidence="1">
    <location>
        <begin position="59"/>
        <end position="80"/>
    </location>
</feature>
<sequence>MICMANTANTVVYQDNRSDLTADWSQMDPSMSDEMNRNGYFFHNYRARQAWEHKSWPKLAVLLAGLLCVALLSSMIGLYAKSTAERNQCELGYSGLKTETEELQTNLTKDRDLLNDQHNELKLLHSQLQLTYNITDRVNDHLLLRLCKLEMKVKENAVDISLDPDTAGPLLIFSADRKRVWLGDSQLRRPSSPKRFDAPIALGKQGFSTGRFYFEVLVKGVTSWYLGVTRESSNRKGSIIPRPQIGHWTIRQNAQKEFFALADNRVTFNPLSRVERVGVFVDYEAGEVSFYNAGMWVWDLLYSFNHVHFNDTIYPFFCAQAKSPLIIITTPVSCYEDF</sequence>
<evidence type="ECO:0000259" key="2">
    <source>
        <dbReference type="PROSITE" id="PS50188"/>
    </source>
</evidence>
<dbReference type="InterPro" id="IPR003879">
    <property type="entry name" value="Butyrophylin_SPRY"/>
</dbReference>
<dbReference type="InterPro" id="IPR043136">
    <property type="entry name" value="B30.2/SPRY_sf"/>
</dbReference>